<dbReference type="PANTHER" id="PTHR43575">
    <property type="entry name" value="PROTEIN ABCI7, CHLOROPLASTIC"/>
    <property type="match status" value="1"/>
</dbReference>
<keyword evidence="3" id="KW-1185">Reference proteome</keyword>
<dbReference type="InterPro" id="IPR000825">
    <property type="entry name" value="SUF_FeS_clus_asmbl_SufBD_core"/>
</dbReference>
<comment type="caution">
    <text evidence="2">The sequence shown here is derived from an EMBL/GenBank/DDBJ whole genome shotgun (WGS) entry which is preliminary data.</text>
</comment>
<feature type="domain" description="SUF system FeS cluster assembly SufBD core" evidence="1">
    <location>
        <begin position="105"/>
        <end position="330"/>
    </location>
</feature>
<dbReference type="SUPFAM" id="SSF101960">
    <property type="entry name" value="Stabilizer of iron transporter SufD"/>
    <property type="match status" value="1"/>
</dbReference>
<dbReference type="InterPro" id="IPR055346">
    <property type="entry name" value="Fe-S_cluster_assembly_SufBD"/>
</dbReference>
<organism evidence="2 3">
    <name type="scientific">Megasphaera massiliensis</name>
    <dbReference type="NCBI Taxonomy" id="1232428"/>
    <lineage>
        <taxon>Bacteria</taxon>
        <taxon>Bacillati</taxon>
        <taxon>Bacillota</taxon>
        <taxon>Negativicutes</taxon>
        <taxon>Veillonellales</taxon>
        <taxon>Veillonellaceae</taxon>
        <taxon>Megasphaera</taxon>
    </lineage>
</organism>
<gene>
    <name evidence="2" type="ORF">NE675_05930</name>
</gene>
<dbReference type="Proteomes" id="UP001206692">
    <property type="component" value="Unassembled WGS sequence"/>
</dbReference>
<dbReference type="Pfam" id="PF01458">
    <property type="entry name" value="SUFBD_core"/>
    <property type="match status" value="1"/>
</dbReference>
<proteinExistence type="predicted"/>
<reference evidence="2 3" key="1">
    <citation type="submission" date="2022-06" db="EMBL/GenBank/DDBJ databases">
        <title>Isolation of gut microbiota from human fecal samples.</title>
        <authorList>
            <person name="Pamer E.G."/>
            <person name="Barat B."/>
            <person name="Waligurski E."/>
            <person name="Medina S."/>
            <person name="Paddock L."/>
            <person name="Mostad J."/>
        </authorList>
    </citation>
    <scope>NUCLEOTIDE SEQUENCE [LARGE SCALE GENOMIC DNA]</scope>
    <source>
        <strain evidence="2 3">DFI.1.1</strain>
    </source>
</reference>
<evidence type="ECO:0000259" key="1">
    <source>
        <dbReference type="Pfam" id="PF01458"/>
    </source>
</evidence>
<evidence type="ECO:0000313" key="2">
    <source>
        <dbReference type="EMBL" id="MCQ5342570.1"/>
    </source>
</evidence>
<evidence type="ECO:0000313" key="3">
    <source>
        <dbReference type="Proteomes" id="UP001206692"/>
    </source>
</evidence>
<name>A0ABT1SRR3_9FIRM</name>
<dbReference type="PANTHER" id="PTHR43575:SF1">
    <property type="entry name" value="PROTEIN ABCI7, CHLOROPLASTIC"/>
    <property type="match status" value="1"/>
</dbReference>
<protein>
    <submittedName>
        <fullName evidence="2">SufD family Fe-S cluster assembly protein</fullName>
    </submittedName>
</protein>
<dbReference type="RefSeq" id="WP_062411524.1">
    <property type="nucleotide sequence ID" value="NZ_JAJCIO010000007.1"/>
</dbReference>
<accession>A0ABT1SRR3</accession>
<sequence>MAANTDKIQYNQLPRPTFRWMKVNYLELDRLADKAGSAYRPEERHDGDVSVNFYDGNGIPDLGDFQGSNAEALENALNKANSGCAVTIGEHQKGSVHLKYSVSADQPQLSAQLKIEAAAHSDVTVYLEFDGDADDGMVNFLTYVKTGEKARVKISKVQLNGRSVRHVEHRYGDAGKESTIDYVSAELGGKTAIVYYKTDLMTEESNFNSQAMYLGDDDQIVDFSYWVPTKGVKTNTDILTTGALLDTSKKYFRGTIDFLRGSKKAVGSESDICILLSPEVHSISVPLLLCKEDDVVGNHAASAGQIDQDKLFYLMSRGFNEIGAQLIIVESNIRPVIDALGDKDLENKALQAVREKMQFCRKKGDCHAKCTQRFPNLD</sequence>
<dbReference type="EMBL" id="JANGEW010000009">
    <property type="protein sequence ID" value="MCQ5342570.1"/>
    <property type="molecule type" value="Genomic_DNA"/>
</dbReference>
<dbReference type="InterPro" id="IPR037284">
    <property type="entry name" value="SUF_FeS_clus_asmbl_SufBD_sf"/>
</dbReference>